<dbReference type="RefSeq" id="WP_105042900.1">
    <property type="nucleotide sequence ID" value="NZ_MQWA01000001.1"/>
</dbReference>
<feature type="transmembrane region" description="Helical" evidence="12">
    <location>
        <begin position="90"/>
        <end position="111"/>
    </location>
</feature>
<keyword evidence="4 12" id="KW-1003">Cell membrane</keyword>
<dbReference type="OrthoDB" id="9791970at2"/>
<comment type="function">
    <text evidence="12">NDH-1 shuttles electrons from NADH, via FMN and iron-sulfur (Fe-S) centers, to quinones in the respiratory chain. The immediate electron acceptor for the enzyme in this species is believed to be ubiquinone. Couples the redox reaction to proton translocation (for every two electrons transferred, four hydrogen ions are translocated across the cytoplasmic membrane), and thus conserves the redox energy in a proton gradient.</text>
</comment>
<evidence type="ECO:0000256" key="6">
    <source>
        <dbReference type="ARBA" id="ARBA00022719"/>
    </source>
</evidence>
<evidence type="ECO:0000313" key="14">
    <source>
        <dbReference type="EMBL" id="PQJ28398.1"/>
    </source>
</evidence>
<evidence type="ECO:0000256" key="9">
    <source>
        <dbReference type="ARBA" id="ARBA00023027"/>
    </source>
</evidence>
<evidence type="ECO:0000256" key="12">
    <source>
        <dbReference type="HAMAP-Rule" id="MF_01394"/>
    </source>
</evidence>
<keyword evidence="5 12" id="KW-0812">Transmembrane</keyword>
<reference evidence="14 15" key="1">
    <citation type="submission" date="2016-12" db="EMBL/GenBank/DDBJ databases">
        <title>Study of bacterial adaptation to deep sea.</title>
        <authorList>
            <person name="Song J."/>
            <person name="Yoshizawa S."/>
            <person name="Kogure K."/>
        </authorList>
    </citation>
    <scope>NUCLEOTIDE SEQUENCE [LARGE SCALE GENOMIC DNA]</scope>
    <source>
        <strain evidence="14 15">SAORIC-165</strain>
    </source>
</reference>
<dbReference type="EMBL" id="MQWA01000001">
    <property type="protein sequence ID" value="PQJ28398.1"/>
    <property type="molecule type" value="Genomic_DNA"/>
</dbReference>
<gene>
    <name evidence="12" type="primary">nuoA</name>
    <name evidence="14" type="ORF">BSZ32_07665</name>
</gene>
<dbReference type="GO" id="GO:0048038">
    <property type="term" value="F:quinone binding"/>
    <property type="evidence" value="ECO:0007669"/>
    <property type="project" value="UniProtKB-KW"/>
</dbReference>
<evidence type="ECO:0000256" key="5">
    <source>
        <dbReference type="ARBA" id="ARBA00022692"/>
    </source>
</evidence>
<keyword evidence="6 12" id="KW-0874">Quinone</keyword>
<keyword evidence="7 12" id="KW-1278">Translocase</keyword>
<proteinExistence type="inferred from homology"/>
<evidence type="ECO:0000256" key="4">
    <source>
        <dbReference type="ARBA" id="ARBA00022475"/>
    </source>
</evidence>
<comment type="subunit">
    <text evidence="12">NDH-1 is composed of 14 different subunits. Subunits NuoA, H, J, K, L, M, N constitute the membrane sector of the complex.</text>
</comment>
<name>A0A2S7U070_9BACT</name>
<evidence type="ECO:0000256" key="10">
    <source>
        <dbReference type="ARBA" id="ARBA00023075"/>
    </source>
</evidence>
<dbReference type="HAMAP" id="MF_01394">
    <property type="entry name" value="NDH1_NuoA"/>
    <property type="match status" value="1"/>
</dbReference>
<dbReference type="EC" id="7.1.1.-" evidence="12"/>
<comment type="subcellular location">
    <subcellularLocation>
        <location evidence="12 13">Cell membrane</location>
        <topology evidence="12 13">Multi-pass membrane protein</topology>
    </subcellularLocation>
    <subcellularLocation>
        <location evidence="1">Membrane</location>
        <topology evidence="1">Multi-pass membrane protein</topology>
    </subcellularLocation>
</comment>
<accession>A0A2S7U070</accession>
<dbReference type="GO" id="GO:0008137">
    <property type="term" value="F:NADH dehydrogenase (ubiquinone) activity"/>
    <property type="evidence" value="ECO:0007669"/>
    <property type="project" value="InterPro"/>
</dbReference>
<dbReference type="PANTHER" id="PTHR11058">
    <property type="entry name" value="NADH-UBIQUINONE OXIDOREDUCTASE CHAIN 3"/>
    <property type="match status" value="1"/>
</dbReference>
<protein>
    <recommendedName>
        <fullName evidence="12">NADH-quinone oxidoreductase subunit A</fullName>
        <ecNumber evidence="12">7.1.1.-</ecNumber>
    </recommendedName>
    <alternativeName>
        <fullName evidence="12">NADH dehydrogenase I subunit A</fullName>
    </alternativeName>
    <alternativeName>
        <fullName evidence="12">NDH-1 subunit A</fullName>
    </alternativeName>
    <alternativeName>
        <fullName evidence="12">NUO1</fullName>
    </alternativeName>
</protein>
<keyword evidence="10 12" id="KW-0830">Ubiquinone</keyword>
<dbReference type="Proteomes" id="UP000239907">
    <property type="component" value="Unassembled WGS sequence"/>
</dbReference>
<evidence type="ECO:0000313" key="15">
    <source>
        <dbReference type="Proteomes" id="UP000239907"/>
    </source>
</evidence>
<feature type="transmembrane region" description="Helical" evidence="12">
    <location>
        <begin position="6"/>
        <end position="31"/>
    </location>
</feature>
<dbReference type="GO" id="GO:0050136">
    <property type="term" value="F:NADH dehydrogenase (quinone) (non-electrogenic) activity"/>
    <property type="evidence" value="ECO:0007669"/>
    <property type="project" value="UniProtKB-UniRule"/>
</dbReference>
<evidence type="ECO:0000256" key="11">
    <source>
        <dbReference type="ARBA" id="ARBA00023136"/>
    </source>
</evidence>
<evidence type="ECO:0000256" key="1">
    <source>
        <dbReference type="ARBA" id="ARBA00004141"/>
    </source>
</evidence>
<dbReference type="GO" id="GO:0030964">
    <property type="term" value="C:NADH dehydrogenase complex"/>
    <property type="evidence" value="ECO:0007669"/>
    <property type="project" value="TreeGrafter"/>
</dbReference>
<dbReference type="InterPro" id="IPR038430">
    <property type="entry name" value="NDAH_ubi_oxred_su3_sf"/>
</dbReference>
<feature type="transmembrane region" description="Helical" evidence="12">
    <location>
        <begin position="61"/>
        <end position="84"/>
    </location>
</feature>
<evidence type="ECO:0000256" key="7">
    <source>
        <dbReference type="ARBA" id="ARBA00022967"/>
    </source>
</evidence>
<dbReference type="GO" id="GO:0005886">
    <property type="term" value="C:plasma membrane"/>
    <property type="evidence" value="ECO:0007669"/>
    <property type="project" value="UniProtKB-SubCell"/>
</dbReference>
<evidence type="ECO:0000256" key="8">
    <source>
        <dbReference type="ARBA" id="ARBA00022989"/>
    </source>
</evidence>
<keyword evidence="3 12" id="KW-0813">Transport</keyword>
<comment type="similarity">
    <text evidence="2 12 13">Belongs to the complex I subunit 3 family.</text>
</comment>
<keyword evidence="11 12" id="KW-0472">Membrane</keyword>
<dbReference type="InterPro" id="IPR000440">
    <property type="entry name" value="NADH_UbQ/plastoQ_OxRdtase_su3"/>
</dbReference>
<sequence length="134" mass="14933">MSPPDYWPFVVYVALIATVAGGMLGVSALLGQKHNARGKGKPYESGLDGTGTGRLKISIRFYLIAILFVIFDLEVIYIFSWAIALRELGWQGYGGIAVFIGILIVALIYEWRMGALDWSRPRRPGRITNKKDKL</sequence>
<dbReference type="PANTHER" id="PTHR11058:SF21">
    <property type="entry name" value="NADH-QUINONE OXIDOREDUCTASE SUBUNIT A"/>
    <property type="match status" value="1"/>
</dbReference>
<keyword evidence="9 12" id="KW-0520">NAD</keyword>
<organism evidence="14 15">
    <name type="scientific">Rubritalea profundi</name>
    <dbReference type="NCBI Taxonomy" id="1658618"/>
    <lineage>
        <taxon>Bacteria</taxon>
        <taxon>Pseudomonadati</taxon>
        <taxon>Verrucomicrobiota</taxon>
        <taxon>Verrucomicrobiia</taxon>
        <taxon>Verrucomicrobiales</taxon>
        <taxon>Rubritaleaceae</taxon>
        <taxon>Rubritalea</taxon>
    </lineage>
</organism>
<evidence type="ECO:0000256" key="2">
    <source>
        <dbReference type="ARBA" id="ARBA00008472"/>
    </source>
</evidence>
<evidence type="ECO:0000256" key="13">
    <source>
        <dbReference type="RuleBase" id="RU003639"/>
    </source>
</evidence>
<comment type="caution">
    <text evidence="14">The sequence shown here is derived from an EMBL/GenBank/DDBJ whole genome shotgun (WGS) entry which is preliminary data.</text>
</comment>
<comment type="catalytic activity">
    <reaction evidence="12 13">
        <text>a quinone + NADH + 5 H(+)(in) = a quinol + NAD(+) + 4 H(+)(out)</text>
        <dbReference type="Rhea" id="RHEA:57888"/>
        <dbReference type="ChEBI" id="CHEBI:15378"/>
        <dbReference type="ChEBI" id="CHEBI:24646"/>
        <dbReference type="ChEBI" id="CHEBI:57540"/>
        <dbReference type="ChEBI" id="CHEBI:57945"/>
        <dbReference type="ChEBI" id="CHEBI:132124"/>
    </reaction>
</comment>
<dbReference type="Pfam" id="PF00507">
    <property type="entry name" value="Oxidored_q4"/>
    <property type="match status" value="1"/>
</dbReference>
<dbReference type="InterPro" id="IPR023043">
    <property type="entry name" value="NAD(P)H_OxRDtase_bac/plastid"/>
</dbReference>
<dbReference type="AlphaFoldDB" id="A0A2S7U070"/>
<keyword evidence="15" id="KW-1185">Reference proteome</keyword>
<evidence type="ECO:0000256" key="3">
    <source>
        <dbReference type="ARBA" id="ARBA00022448"/>
    </source>
</evidence>
<keyword evidence="8 12" id="KW-1133">Transmembrane helix</keyword>
<dbReference type="Gene3D" id="1.20.58.1610">
    <property type="entry name" value="NADH:ubiquinone/plastoquinone oxidoreductase, chain 3"/>
    <property type="match status" value="1"/>
</dbReference>